<dbReference type="SUPFAM" id="SSF53850">
    <property type="entry name" value="Periplasmic binding protein-like II"/>
    <property type="match status" value="1"/>
</dbReference>
<comment type="similarity">
    <text evidence="1">Belongs to the bacterial solute-binding protein 5 family.</text>
</comment>
<protein>
    <submittedName>
        <fullName evidence="5">Peptide ABC transporter substrate-binding protein</fullName>
    </submittedName>
</protein>
<name>A0A919V541_9ACTN</name>
<dbReference type="InterPro" id="IPR000914">
    <property type="entry name" value="SBP_5_dom"/>
</dbReference>
<dbReference type="CDD" id="cd00995">
    <property type="entry name" value="PBP2_NikA_DppA_OppA_like"/>
    <property type="match status" value="1"/>
</dbReference>
<keyword evidence="2" id="KW-0813">Transport</keyword>
<gene>
    <name evidence="5" type="ORF">Ssi02_06520</name>
</gene>
<comment type="caution">
    <text evidence="5">The sequence shown here is derived from an EMBL/GenBank/DDBJ whole genome shotgun (WGS) entry which is preliminary data.</text>
</comment>
<accession>A0A919V541</accession>
<dbReference type="Gene3D" id="3.10.105.10">
    <property type="entry name" value="Dipeptide-binding Protein, Domain 3"/>
    <property type="match status" value="1"/>
</dbReference>
<evidence type="ECO:0000256" key="3">
    <source>
        <dbReference type="ARBA" id="ARBA00022729"/>
    </source>
</evidence>
<dbReference type="GO" id="GO:0015833">
    <property type="term" value="P:peptide transport"/>
    <property type="evidence" value="ECO:0007669"/>
    <property type="project" value="TreeGrafter"/>
</dbReference>
<feature type="domain" description="Solute-binding protein family 5" evidence="4">
    <location>
        <begin position="83"/>
        <end position="441"/>
    </location>
</feature>
<sequence>MNKTGAVATLGVLGMLAAACGSSPSASGGKPGGAPAENATFTFAISADPGSLDPAMAVDGATRATVNVAYDTLVSITPDGKTVSNLAEKWDVKPTEVTFTLRKGITCSDGSPLTASEVAANFTQITDPASKSPLRGVLVPPDMKAEGDDAAGTVTLSMPKAYSFILENARDVFIVCGKGMKDRSILAKQTSGTGPYVLSDMVAGDTYNFTRREGYTWGPGGATNSEPGQPAKIVARVVTNEQTAANMLLSGQLNLGMFSGTDRARLEAHPSISKRVIPFVNADVIFHQAKGRVGADPAVRKALLQGLNLDELAQVSSSKTGQPAKVMPMQPTPCAGDNVAGNRPAFDAAAADAALTAAGWKPGPDGIRVKDGKRLTLDFIYTNSLGPGAQAAAEYVADAWKKVGVETKLNGLTAAKLWDTLDRTGTWDVVWNTIGVALPSQLVGFYSGPSAPKGANFSKVDNKEYTDLTNQAMKLTGAPACELWNKAEAALIKNADVTPVVELTMLVASKDATADLFGTLVMSHSIRMTKK</sequence>
<reference evidence="5" key="1">
    <citation type="submission" date="2021-01" db="EMBL/GenBank/DDBJ databases">
        <title>Whole genome shotgun sequence of Sinosporangium siamense NBRC 109515.</title>
        <authorList>
            <person name="Komaki H."/>
            <person name="Tamura T."/>
        </authorList>
    </citation>
    <scope>NUCLEOTIDE SEQUENCE</scope>
    <source>
        <strain evidence="5">NBRC 109515</strain>
    </source>
</reference>
<dbReference type="Pfam" id="PF00496">
    <property type="entry name" value="SBP_bac_5"/>
    <property type="match status" value="1"/>
</dbReference>
<evidence type="ECO:0000313" key="6">
    <source>
        <dbReference type="Proteomes" id="UP000606172"/>
    </source>
</evidence>
<dbReference type="PIRSF" id="PIRSF002741">
    <property type="entry name" value="MppA"/>
    <property type="match status" value="1"/>
</dbReference>
<evidence type="ECO:0000259" key="4">
    <source>
        <dbReference type="Pfam" id="PF00496"/>
    </source>
</evidence>
<keyword evidence="3" id="KW-0732">Signal</keyword>
<dbReference type="GO" id="GO:0042597">
    <property type="term" value="C:periplasmic space"/>
    <property type="evidence" value="ECO:0007669"/>
    <property type="project" value="UniProtKB-ARBA"/>
</dbReference>
<evidence type="ECO:0000256" key="1">
    <source>
        <dbReference type="ARBA" id="ARBA00005695"/>
    </source>
</evidence>
<organism evidence="5 6">
    <name type="scientific">Sinosporangium siamense</name>
    <dbReference type="NCBI Taxonomy" id="1367973"/>
    <lineage>
        <taxon>Bacteria</taxon>
        <taxon>Bacillati</taxon>
        <taxon>Actinomycetota</taxon>
        <taxon>Actinomycetes</taxon>
        <taxon>Streptosporangiales</taxon>
        <taxon>Streptosporangiaceae</taxon>
        <taxon>Sinosporangium</taxon>
    </lineage>
</organism>
<dbReference type="PANTHER" id="PTHR30290">
    <property type="entry name" value="PERIPLASMIC BINDING COMPONENT OF ABC TRANSPORTER"/>
    <property type="match status" value="1"/>
</dbReference>
<dbReference type="GO" id="GO:1904680">
    <property type="term" value="F:peptide transmembrane transporter activity"/>
    <property type="evidence" value="ECO:0007669"/>
    <property type="project" value="TreeGrafter"/>
</dbReference>
<dbReference type="Proteomes" id="UP000606172">
    <property type="component" value="Unassembled WGS sequence"/>
</dbReference>
<proteinExistence type="inferred from homology"/>
<dbReference type="PANTHER" id="PTHR30290:SF9">
    <property type="entry name" value="OLIGOPEPTIDE-BINDING PROTEIN APPA"/>
    <property type="match status" value="1"/>
</dbReference>
<dbReference type="InterPro" id="IPR039424">
    <property type="entry name" value="SBP_5"/>
</dbReference>
<dbReference type="EMBL" id="BOOW01000006">
    <property type="protein sequence ID" value="GII90421.1"/>
    <property type="molecule type" value="Genomic_DNA"/>
</dbReference>
<dbReference type="GO" id="GO:0043190">
    <property type="term" value="C:ATP-binding cassette (ABC) transporter complex"/>
    <property type="evidence" value="ECO:0007669"/>
    <property type="project" value="InterPro"/>
</dbReference>
<dbReference type="RefSeq" id="WP_204020813.1">
    <property type="nucleotide sequence ID" value="NZ_BOOW01000006.1"/>
</dbReference>
<dbReference type="AlphaFoldDB" id="A0A919V541"/>
<dbReference type="Gene3D" id="3.40.190.10">
    <property type="entry name" value="Periplasmic binding protein-like II"/>
    <property type="match status" value="1"/>
</dbReference>
<evidence type="ECO:0000256" key="2">
    <source>
        <dbReference type="ARBA" id="ARBA00022448"/>
    </source>
</evidence>
<evidence type="ECO:0000313" key="5">
    <source>
        <dbReference type="EMBL" id="GII90421.1"/>
    </source>
</evidence>
<dbReference type="InterPro" id="IPR030678">
    <property type="entry name" value="Peptide/Ni-bd"/>
</dbReference>
<keyword evidence="6" id="KW-1185">Reference proteome</keyword>
<dbReference type="PROSITE" id="PS51257">
    <property type="entry name" value="PROKAR_LIPOPROTEIN"/>
    <property type="match status" value="1"/>
</dbReference>